<dbReference type="GO" id="GO:0005829">
    <property type="term" value="C:cytosol"/>
    <property type="evidence" value="ECO:0007669"/>
    <property type="project" value="TreeGrafter"/>
</dbReference>
<dbReference type="GO" id="GO:0030145">
    <property type="term" value="F:manganese ion binding"/>
    <property type="evidence" value="ECO:0007669"/>
    <property type="project" value="UniProtKB-UniRule"/>
</dbReference>
<evidence type="ECO:0000256" key="1">
    <source>
        <dbReference type="ARBA" id="ARBA00010373"/>
    </source>
</evidence>
<dbReference type="OrthoDB" id="9769930at2"/>
<evidence type="ECO:0000256" key="2">
    <source>
        <dbReference type="ARBA" id="ARBA00022490"/>
    </source>
</evidence>
<dbReference type="SUPFAM" id="SSF53649">
    <property type="entry name" value="Alkaline phosphatase-like"/>
    <property type="match status" value="1"/>
</dbReference>
<protein>
    <recommendedName>
        <fullName evidence="6 7">Phosphopentomutase</fullName>
        <ecNumber evidence="6 7">5.4.2.7</ecNumber>
    </recommendedName>
    <alternativeName>
        <fullName evidence="6">Phosphodeoxyribomutase</fullName>
    </alternativeName>
</protein>
<evidence type="ECO:0000313" key="10">
    <source>
        <dbReference type="Proteomes" id="UP000294813"/>
    </source>
</evidence>
<dbReference type="Gene3D" id="3.30.70.1250">
    <property type="entry name" value="Phosphopentomutase"/>
    <property type="match status" value="1"/>
</dbReference>
<evidence type="ECO:0000313" key="9">
    <source>
        <dbReference type="EMBL" id="TCP67196.1"/>
    </source>
</evidence>
<dbReference type="GO" id="GO:0000287">
    <property type="term" value="F:magnesium ion binding"/>
    <property type="evidence" value="ECO:0007669"/>
    <property type="project" value="UniProtKB-UniRule"/>
</dbReference>
<reference evidence="9 10" key="1">
    <citation type="submission" date="2019-03" db="EMBL/GenBank/DDBJ databases">
        <title>Genomic Encyclopedia of Type Strains, Phase IV (KMG-IV): sequencing the most valuable type-strain genomes for metagenomic binning, comparative biology and taxonomic classification.</title>
        <authorList>
            <person name="Goeker M."/>
        </authorList>
    </citation>
    <scope>NUCLEOTIDE SEQUENCE [LARGE SCALE GENOMIC DNA]</scope>
    <source>
        <strain evidence="9 10">DSM 11170</strain>
    </source>
</reference>
<dbReference type="AlphaFoldDB" id="A0A4V2SXS4"/>
<comment type="caution">
    <text evidence="9">The sequence shown here is derived from an EMBL/GenBank/DDBJ whole genome shotgun (WGS) entry which is preliminary data.</text>
</comment>
<organism evidence="9 10">
    <name type="scientific">Heliophilum fasciatum</name>
    <dbReference type="NCBI Taxonomy" id="35700"/>
    <lineage>
        <taxon>Bacteria</taxon>
        <taxon>Bacillati</taxon>
        <taxon>Bacillota</taxon>
        <taxon>Clostridia</taxon>
        <taxon>Eubacteriales</taxon>
        <taxon>Heliobacteriaceae</taxon>
        <taxon>Heliophilum</taxon>
    </lineage>
</organism>
<name>A0A4V2SXS4_9FIRM</name>
<dbReference type="GO" id="GO:0006018">
    <property type="term" value="P:2-deoxyribose 1-phosphate catabolic process"/>
    <property type="evidence" value="ECO:0007669"/>
    <property type="project" value="UniProtKB-UniRule"/>
</dbReference>
<dbReference type="InterPro" id="IPR017850">
    <property type="entry name" value="Alkaline_phosphatase_core_sf"/>
</dbReference>
<keyword evidence="10" id="KW-1185">Reference proteome</keyword>
<feature type="binding site" evidence="6">
    <location>
        <position position="288"/>
    </location>
    <ligand>
        <name>Mn(2+)</name>
        <dbReference type="ChEBI" id="CHEBI:29035"/>
        <label>2</label>
    </ligand>
</feature>
<dbReference type="NCBIfam" id="NF003766">
    <property type="entry name" value="PRK05362.1"/>
    <property type="match status" value="1"/>
</dbReference>
<dbReference type="PANTHER" id="PTHR21110">
    <property type="entry name" value="PHOSPHOPENTOMUTASE"/>
    <property type="match status" value="1"/>
</dbReference>
<dbReference type="FunFam" id="3.30.70.1250:FF:000001">
    <property type="entry name" value="Phosphopentomutase"/>
    <property type="match status" value="1"/>
</dbReference>
<dbReference type="EC" id="5.4.2.7" evidence="6 7"/>
<dbReference type="EMBL" id="SLXT01000005">
    <property type="protein sequence ID" value="TCP67196.1"/>
    <property type="molecule type" value="Genomic_DNA"/>
</dbReference>
<dbReference type="PANTHER" id="PTHR21110:SF0">
    <property type="entry name" value="PHOSPHOPENTOMUTASE"/>
    <property type="match status" value="1"/>
</dbReference>
<dbReference type="HAMAP" id="MF_00740">
    <property type="entry name" value="Phosphopentomut"/>
    <property type="match status" value="1"/>
</dbReference>
<comment type="function">
    <text evidence="6">Isomerase that catalyzes the conversion of deoxy-ribose 1-phosphate (dRib-1-P) and ribose 1-phosphate (Rib-1-P) to deoxy-ribose 5-phosphate (dRib-5-P) and ribose 5-phosphate (Rib-5-P), respectively.</text>
</comment>
<accession>A0A4V2SXS4</accession>
<evidence type="ECO:0000256" key="3">
    <source>
        <dbReference type="ARBA" id="ARBA00022723"/>
    </source>
</evidence>
<comment type="similarity">
    <text evidence="1 6">Belongs to the phosphopentomutase family.</text>
</comment>
<dbReference type="RefSeq" id="WP_131918459.1">
    <property type="nucleotide sequence ID" value="NZ_JAOQNU010000005.1"/>
</dbReference>
<dbReference type="GO" id="GO:0009117">
    <property type="term" value="P:nucleotide metabolic process"/>
    <property type="evidence" value="ECO:0007669"/>
    <property type="project" value="UniProtKB-UniRule"/>
</dbReference>
<feature type="binding site" evidence="6">
    <location>
        <position position="325"/>
    </location>
    <ligand>
        <name>Mn(2+)</name>
        <dbReference type="ChEBI" id="CHEBI:29035"/>
        <label>1</label>
    </ligand>
</feature>
<keyword evidence="2 6" id="KW-0963">Cytoplasm</keyword>
<feature type="binding site" evidence="6">
    <location>
        <position position="324"/>
    </location>
    <ligand>
        <name>Mn(2+)</name>
        <dbReference type="ChEBI" id="CHEBI:29035"/>
        <label>1</label>
    </ligand>
</feature>
<dbReference type="UniPathway" id="UPA00087">
    <property type="reaction ID" value="UER00173"/>
</dbReference>
<dbReference type="InterPro" id="IPR010045">
    <property type="entry name" value="DeoB"/>
</dbReference>
<dbReference type="Gene3D" id="3.40.720.10">
    <property type="entry name" value="Alkaline Phosphatase, subunit A"/>
    <property type="match status" value="1"/>
</dbReference>
<keyword evidence="4 6" id="KW-0464">Manganese</keyword>
<dbReference type="SUPFAM" id="SSF143856">
    <property type="entry name" value="DeoB insert domain-like"/>
    <property type="match status" value="1"/>
</dbReference>
<dbReference type="InterPro" id="IPR024052">
    <property type="entry name" value="Phosphopentomutase_DeoB_cap_sf"/>
</dbReference>
<feature type="binding site" evidence="6">
    <location>
        <position position="11"/>
    </location>
    <ligand>
        <name>Mn(2+)</name>
        <dbReference type="ChEBI" id="CHEBI:29035"/>
        <label>1</label>
    </ligand>
</feature>
<proteinExistence type="inferred from homology"/>
<dbReference type="InterPro" id="IPR006124">
    <property type="entry name" value="Metalloenzyme"/>
</dbReference>
<dbReference type="PIRSF" id="PIRSF001491">
    <property type="entry name" value="Ppentomutase"/>
    <property type="match status" value="1"/>
</dbReference>
<feature type="binding site" evidence="6">
    <location>
        <position position="336"/>
    </location>
    <ligand>
        <name>Mn(2+)</name>
        <dbReference type="ChEBI" id="CHEBI:29035"/>
        <label>2</label>
    </ligand>
</feature>
<evidence type="ECO:0000256" key="4">
    <source>
        <dbReference type="ARBA" id="ARBA00023211"/>
    </source>
</evidence>
<comment type="cofactor">
    <cofactor evidence="6">
        <name>Mn(2+)</name>
        <dbReference type="ChEBI" id="CHEBI:29035"/>
    </cofactor>
    <text evidence="6">Binds 2 manganese ions.</text>
</comment>
<comment type="pathway">
    <text evidence="6">Carbohydrate degradation; 2-deoxy-D-ribose 1-phosphate degradation; D-glyceraldehyde 3-phosphate and acetaldehyde from 2-deoxy-alpha-D-ribose 1-phosphate: step 1/2.</text>
</comment>
<dbReference type="Proteomes" id="UP000294813">
    <property type="component" value="Unassembled WGS sequence"/>
</dbReference>
<sequence>MGKRAIFLVMDSVGIGELPDADQYGDQGSHTLGHTAEALGGLALPVLASLGLGRIAAIAGVPAVAQPQAAYGKMAERSPGKDTTTGHWELAGLILEQAFPVYPQGFPAAIIDAFEQAIGRKTLGNVAASGTEIIQRLGADHERTGYPIVYTSADSVFQIAAHEEVIPLEDLYRYCETARQLLTGAHAVGRVIARPFTGKAGAYVRTANRHDYSLQPPGPLMLERVQEAGMTVAAVGKMADIYAGRGITERRASRSNREGIDQTLALMGEVESGLILTNLVDFDMLFGHRNDPVGYGRALEDFDRRLPAILAALRPDDLLVITADHGCDPTTASTDHSREYVPVFLAGSAVQPVDVGTRTTFADVGETILAWLGLKPLGTGAVMRVWR</sequence>
<dbReference type="Pfam" id="PF01676">
    <property type="entry name" value="Metalloenzyme"/>
    <property type="match status" value="1"/>
</dbReference>
<feature type="domain" description="Metalloenzyme" evidence="8">
    <location>
        <begin position="3"/>
        <end position="375"/>
    </location>
</feature>
<feature type="binding site" evidence="6">
    <location>
        <position position="283"/>
    </location>
    <ligand>
        <name>Mn(2+)</name>
        <dbReference type="ChEBI" id="CHEBI:29035"/>
        <label>2</label>
    </ligand>
</feature>
<dbReference type="NCBIfam" id="TIGR01696">
    <property type="entry name" value="deoB"/>
    <property type="match status" value="1"/>
</dbReference>
<keyword evidence="5 6" id="KW-0413">Isomerase</keyword>
<evidence type="ECO:0000256" key="6">
    <source>
        <dbReference type="HAMAP-Rule" id="MF_00740"/>
    </source>
</evidence>
<dbReference type="GO" id="GO:0043094">
    <property type="term" value="P:metabolic compound salvage"/>
    <property type="evidence" value="ECO:0007669"/>
    <property type="project" value="UniProtKB-UniRule"/>
</dbReference>
<comment type="catalytic activity">
    <reaction evidence="6">
        <text>2-deoxy-alpha-D-ribose 1-phosphate = 2-deoxy-D-ribose 5-phosphate</text>
        <dbReference type="Rhea" id="RHEA:27658"/>
        <dbReference type="ChEBI" id="CHEBI:57259"/>
        <dbReference type="ChEBI" id="CHEBI:62877"/>
        <dbReference type="EC" id="5.4.2.7"/>
    </reaction>
</comment>
<dbReference type="CDD" id="cd16009">
    <property type="entry name" value="PPM"/>
    <property type="match status" value="1"/>
</dbReference>
<dbReference type="GO" id="GO:0006015">
    <property type="term" value="P:5-phosphoribose 1-diphosphate biosynthetic process"/>
    <property type="evidence" value="ECO:0007669"/>
    <property type="project" value="UniProtKB-UniPathway"/>
</dbReference>
<keyword evidence="3 6" id="KW-0479">Metal-binding</keyword>
<comment type="catalytic activity">
    <reaction evidence="6">
        <text>alpha-D-ribose 1-phosphate = D-ribose 5-phosphate</text>
        <dbReference type="Rhea" id="RHEA:18793"/>
        <dbReference type="ChEBI" id="CHEBI:57720"/>
        <dbReference type="ChEBI" id="CHEBI:78346"/>
        <dbReference type="EC" id="5.4.2.7"/>
    </reaction>
</comment>
<evidence type="ECO:0000256" key="7">
    <source>
        <dbReference type="NCBIfam" id="TIGR01696"/>
    </source>
</evidence>
<evidence type="ECO:0000256" key="5">
    <source>
        <dbReference type="ARBA" id="ARBA00023235"/>
    </source>
</evidence>
<evidence type="ECO:0000259" key="8">
    <source>
        <dbReference type="Pfam" id="PF01676"/>
    </source>
</evidence>
<dbReference type="GO" id="GO:0008973">
    <property type="term" value="F:phosphopentomutase activity"/>
    <property type="evidence" value="ECO:0007669"/>
    <property type="project" value="UniProtKB-UniRule"/>
</dbReference>
<gene>
    <name evidence="6" type="primary">deoB</name>
    <name evidence="9" type="ORF">EDD73_10591</name>
</gene>
<comment type="subcellular location">
    <subcellularLocation>
        <location evidence="6">Cytoplasm</location>
    </subcellularLocation>
</comment>